<sequence length="625" mass="68482">MLAGEFADGASISLIDLQSDLIEKIAFREPLAMIAEALCRHAESLAPEAICSILRVTEDGRLSTLAGPSLPAHYTIAIEGLRIGPYVGSCGTAAYFGMAVEAIDIATDRRWEDFKALALPMGLRACWSSPIKARDGRIIGTFAFYFRTPRGPSDLEHEVVRRCSQLCAIAIEHDEIARRMHEMAYADLLSGLPNRASFLRRVGHLSKSDTRPFALLLIDLDHLKEVNDTLGHAGGDALIRTVAERLRQAGPAVEPHRLGGDEFAVLLPGCGTEAEMSEAARGLIELLRHPFAFDGQSISPFVTIGGALFEGAGHDAETLCQNADFALYHGKAENRGSFVQFQPAMRTGATQRIQSIRDLDEALSDGRVFSAYQPIVRIDTGEIIGLEALARMRRQDGRILAAGEFQDAMTDARIASRLTDHMLREVAADVRRWLDMGIPFQHVGVNVTGTDFRAGCLDERIEEAFAAADVPLRHVILEVNENVYMGGSDNRVARAAERLRSKGMRIALDDFGTGHASLTHLLDFPVDIIKIDKSFVDRIVADRPSLAIVQALVEVARKLDMRIVAEGIETAEQADRLLSLGCVLGQGYRYSRPVHASVTTDLLLRFAQRSHPVLTRPDLPLRARG</sequence>
<protein>
    <submittedName>
        <fullName evidence="3">EAL domain-containing protein</fullName>
    </submittedName>
</protein>
<dbReference type="InterPro" id="IPR001633">
    <property type="entry name" value="EAL_dom"/>
</dbReference>
<dbReference type="EMBL" id="JBDPGJ010000001">
    <property type="protein sequence ID" value="MEX0405144.1"/>
    <property type="molecule type" value="Genomic_DNA"/>
</dbReference>
<reference evidence="3 4" key="1">
    <citation type="submission" date="2024-05" db="EMBL/GenBank/DDBJ databases">
        <authorList>
            <person name="Jiang F."/>
        </authorList>
    </citation>
    <scope>NUCLEOTIDE SEQUENCE [LARGE SCALE GENOMIC DNA]</scope>
    <source>
        <strain evidence="3 4">LZ166</strain>
    </source>
</reference>
<dbReference type="InterPro" id="IPR003018">
    <property type="entry name" value="GAF"/>
</dbReference>
<dbReference type="InterPro" id="IPR050706">
    <property type="entry name" value="Cyclic-di-GMP_PDE-like"/>
</dbReference>
<dbReference type="InterPro" id="IPR043128">
    <property type="entry name" value="Rev_trsase/Diguanyl_cyclase"/>
</dbReference>
<dbReference type="NCBIfam" id="TIGR00254">
    <property type="entry name" value="GGDEF"/>
    <property type="match status" value="1"/>
</dbReference>
<dbReference type="Pfam" id="PF00990">
    <property type="entry name" value="GGDEF"/>
    <property type="match status" value="1"/>
</dbReference>
<dbReference type="SMART" id="SM00267">
    <property type="entry name" value="GGDEF"/>
    <property type="match status" value="1"/>
</dbReference>
<dbReference type="Pfam" id="PF00563">
    <property type="entry name" value="EAL"/>
    <property type="match status" value="1"/>
</dbReference>
<dbReference type="CDD" id="cd01949">
    <property type="entry name" value="GGDEF"/>
    <property type="match status" value="1"/>
</dbReference>
<dbReference type="RefSeq" id="WP_367952993.1">
    <property type="nucleotide sequence ID" value="NZ_JBDPGJ010000001.1"/>
</dbReference>
<evidence type="ECO:0000259" key="1">
    <source>
        <dbReference type="PROSITE" id="PS50883"/>
    </source>
</evidence>
<feature type="domain" description="EAL" evidence="1">
    <location>
        <begin position="352"/>
        <end position="607"/>
    </location>
</feature>
<dbReference type="PROSITE" id="PS50883">
    <property type="entry name" value="EAL"/>
    <property type="match status" value="1"/>
</dbReference>
<dbReference type="PANTHER" id="PTHR33121:SF70">
    <property type="entry name" value="SIGNALING PROTEIN YKOW"/>
    <property type="match status" value="1"/>
</dbReference>
<proteinExistence type="predicted"/>
<feature type="domain" description="GGDEF" evidence="2">
    <location>
        <begin position="211"/>
        <end position="343"/>
    </location>
</feature>
<dbReference type="InterPro" id="IPR029787">
    <property type="entry name" value="Nucleotide_cyclase"/>
</dbReference>
<dbReference type="SUPFAM" id="SSF55781">
    <property type="entry name" value="GAF domain-like"/>
    <property type="match status" value="1"/>
</dbReference>
<evidence type="ECO:0000313" key="3">
    <source>
        <dbReference type="EMBL" id="MEX0405144.1"/>
    </source>
</evidence>
<dbReference type="SUPFAM" id="SSF141868">
    <property type="entry name" value="EAL domain-like"/>
    <property type="match status" value="1"/>
</dbReference>
<dbReference type="SUPFAM" id="SSF55073">
    <property type="entry name" value="Nucleotide cyclase"/>
    <property type="match status" value="1"/>
</dbReference>
<organism evidence="3 4">
    <name type="scientific">Aquibium pacificus</name>
    <dbReference type="NCBI Taxonomy" id="3153579"/>
    <lineage>
        <taxon>Bacteria</taxon>
        <taxon>Pseudomonadati</taxon>
        <taxon>Pseudomonadota</taxon>
        <taxon>Alphaproteobacteria</taxon>
        <taxon>Hyphomicrobiales</taxon>
        <taxon>Phyllobacteriaceae</taxon>
        <taxon>Aquibium</taxon>
    </lineage>
</organism>
<dbReference type="SMART" id="SM00065">
    <property type="entry name" value="GAF"/>
    <property type="match status" value="1"/>
</dbReference>
<dbReference type="PROSITE" id="PS50887">
    <property type="entry name" value="GGDEF"/>
    <property type="match status" value="1"/>
</dbReference>
<evidence type="ECO:0000259" key="2">
    <source>
        <dbReference type="PROSITE" id="PS50887"/>
    </source>
</evidence>
<dbReference type="InterPro" id="IPR035919">
    <property type="entry name" value="EAL_sf"/>
</dbReference>
<dbReference type="Proteomes" id="UP001556692">
    <property type="component" value="Unassembled WGS sequence"/>
</dbReference>
<dbReference type="Pfam" id="PF13185">
    <property type="entry name" value="GAF_2"/>
    <property type="match status" value="1"/>
</dbReference>
<dbReference type="CDD" id="cd01948">
    <property type="entry name" value="EAL"/>
    <property type="match status" value="1"/>
</dbReference>
<dbReference type="Gene3D" id="3.30.450.40">
    <property type="match status" value="1"/>
</dbReference>
<keyword evidence="4" id="KW-1185">Reference proteome</keyword>
<dbReference type="Gene3D" id="3.20.20.450">
    <property type="entry name" value="EAL domain"/>
    <property type="match status" value="1"/>
</dbReference>
<name>A0ABV3SGI3_9HYPH</name>
<dbReference type="SMART" id="SM00052">
    <property type="entry name" value="EAL"/>
    <property type="match status" value="1"/>
</dbReference>
<evidence type="ECO:0000313" key="4">
    <source>
        <dbReference type="Proteomes" id="UP001556692"/>
    </source>
</evidence>
<gene>
    <name evidence="3" type="ORF">ABGN05_05650</name>
</gene>
<comment type="caution">
    <text evidence="3">The sequence shown here is derived from an EMBL/GenBank/DDBJ whole genome shotgun (WGS) entry which is preliminary data.</text>
</comment>
<dbReference type="Gene3D" id="3.30.70.270">
    <property type="match status" value="1"/>
</dbReference>
<dbReference type="InterPro" id="IPR000160">
    <property type="entry name" value="GGDEF_dom"/>
</dbReference>
<dbReference type="InterPro" id="IPR029016">
    <property type="entry name" value="GAF-like_dom_sf"/>
</dbReference>
<accession>A0ABV3SGI3</accession>
<dbReference type="PANTHER" id="PTHR33121">
    <property type="entry name" value="CYCLIC DI-GMP PHOSPHODIESTERASE PDEF"/>
    <property type="match status" value="1"/>
</dbReference>